<protein>
    <submittedName>
        <fullName evidence="8">Uncharacterized protein</fullName>
    </submittedName>
</protein>
<evidence type="ECO:0000313" key="9">
    <source>
        <dbReference type="Proteomes" id="UP000317650"/>
    </source>
</evidence>
<dbReference type="PANTHER" id="PTHR32191">
    <property type="entry name" value="TETRASPANIN-8-RELATED"/>
    <property type="match status" value="1"/>
</dbReference>
<evidence type="ECO:0000313" key="8">
    <source>
        <dbReference type="EMBL" id="THU49020.1"/>
    </source>
</evidence>
<evidence type="ECO:0000256" key="1">
    <source>
        <dbReference type="ARBA" id="ARBA00004141"/>
    </source>
</evidence>
<feature type="transmembrane region" description="Helical" evidence="7">
    <location>
        <begin position="48"/>
        <end position="71"/>
    </location>
</feature>
<dbReference type="EMBL" id="PYDT01000009">
    <property type="protein sequence ID" value="THU49020.1"/>
    <property type="molecule type" value="Genomic_DNA"/>
</dbReference>
<dbReference type="GO" id="GO:0016020">
    <property type="term" value="C:membrane"/>
    <property type="evidence" value="ECO:0007669"/>
    <property type="project" value="UniProtKB-SubCell"/>
</dbReference>
<evidence type="ECO:0000256" key="6">
    <source>
        <dbReference type="SAM" id="MobiDB-lite"/>
    </source>
</evidence>
<feature type="transmembrane region" description="Helical" evidence="7">
    <location>
        <begin position="116"/>
        <end position="138"/>
    </location>
</feature>
<feature type="transmembrane region" description="Helical" evidence="7">
    <location>
        <begin position="91"/>
        <end position="110"/>
    </location>
</feature>
<evidence type="ECO:0000256" key="7">
    <source>
        <dbReference type="SAM" id="Phobius"/>
    </source>
</evidence>
<accession>A0A4S8IKT2</accession>
<evidence type="ECO:0000256" key="2">
    <source>
        <dbReference type="ARBA" id="ARBA00006840"/>
    </source>
</evidence>
<proteinExistence type="inferred from homology"/>
<dbReference type="InterPro" id="IPR044991">
    <property type="entry name" value="TET_plant"/>
</dbReference>
<sequence>MASEAPSDAPPPAAPKSLPDPPPPAPSPPLPPPPPPPPPPPSSSMKRALGPLAIVAYLLTLPLLAFGIWLVSTHDYDCEDLLRAPNVRVGVGVGLLLVLLISNFVVYYGAKVLMPGHMVLSVVLVMMLTAGMSLVGLYKMEARGLPESPLWLRNRVLDADTWNDVKTCLYDDMICQDLTYRTIQMTSNDFSMMKLSTIEVIFQSRISWIAQFQLMFIGSCWLKKSGCCKPSAVCGMEYVNATNWRVGRNSTRESTPLTNPTVSFASFNDCRAWNNQPNVLCYDCQSCKIAFLRVITSRWRKVGAFLIVMSMLFLVVHVMRFIVLLLERYKS</sequence>
<keyword evidence="5 7" id="KW-0472">Membrane</keyword>
<keyword evidence="3 7" id="KW-0812">Transmembrane</keyword>
<feature type="region of interest" description="Disordered" evidence="6">
    <location>
        <begin position="1"/>
        <end position="44"/>
    </location>
</feature>
<keyword evidence="4 7" id="KW-1133">Transmembrane helix</keyword>
<dbReference type="AlphaFoldDB" id="A0A4S8IKT2"/>
<name>A0A4S8IKT2_MUSBA</name>
<feature type="compositionally biased region" description="Pro residues" evidence="6">
    <location>
        <begin position="8"/>
        <end position="42"/>
    </location>
</feature>
<dbReference type="InterPro" id="IPR018499">
    <property type="entry name" value="Tetraspanin/Peripherin"/>
</dbReference>
<dbReference type="GO" id="GO:0009734">
    <property type="term" value="P:auxin-activated signaling pathway"/>
    <property type="evidence" value="ECO:0007669"/>
    <property type="project" value="InterPro"/>
</dbReference>
<feature type="transmembrane region" description="Helical" evidence="7">
    <location>
        <begin position="302"/>
        <end position="326"/>
    </location>
</feature>
<comment type="caution">
    <text evidence="8">The sequence shown here is derived from an EMBL/GenBank/DDBJ whole genome shotgun (WGS) entry which is preliminary data.</text>
</comment>
<comment type="subcellular location">
    <subcellularLocation>
        <location evidence="1">Membrane</location>
        <topology evidence="1">Multi-pass membrane protein</topology>
    </subcellularLocation>
</comment>
<reference evidence="8 9" key="1">
    <citation type="journal article" date="2019" name="Nat. Plants">
        <title>Genome sequencing of Musa balbisiana reveals subgenome evolution and function divergence in polyploid bananas.</title>
        <authorList>
            <person name="Yao X."/>
        </authorList>
    </citation>
    <scope>NUCLEOTIDE SEQUENCE [LARGE SCALE GENOMIC DNA]</scope>
    <source>
        <strain evidence="9">cv. DH-PKW</strain>
        <tissue evidence="8">Leaves</tissue>
    </source>
</reference>
<evidence type="ECO:0000256" key="5">
    <source>
        <dbReference type="ARBA" id="ARBA00023136"/>
    </source>
</evidence>
<dbReference type="Proteomes" id="UP000317650">
    <property type="component" value="Chromosome 6"/>
</dbReference>
<comment type="similarity">
    <text evidence="2">Belongs to the tetraspanin (TM4SF) family.</text>
</comment>
<organism evidence="8 9">
    <name type="scientific">Musa balbisiana</name>
    <name type="common">Banana</name>
    <dbReference type="NCBI Taxonomy" id="52838"/>
    <lineage>
        <taxon>Eukaryota</taxon>
        <taxon>Viridiplantae</taxon>
        <taxon>Streptophyta</taxon>
        <taxon>Embryophyta</taxon>
        <taxon>Tracheophyta</taxon>
        <taxon>Spermatophyta</taxon>
        <taxon>Magnoliopsida</taxon>
        <taxon>Liliopsida</taxon>
        <taxon>Zingiberales</taxon>
        <taxon>Musaceae</taxon>
        <taxon>Musa</taxon>
    </lineage>
</organism>
<dbReference type="Pfam" id="PF00335">
    <property type="entry name" value="Tetraspanin"/>
    <property type="match status" value="1"/>
</dbReference>
<keyword evidence="9" id="KW-1185">Reference proteome</keyword>
<gene>
    <name evidence="8" type="ORF">C4D60_Mb06t05180</name>
</gene>
<evidence type="ECO:0000256" key="3">
    <source>
        <dbReference type="ARBA" id="ARBA00022692"/>
    </source>
</evidence>
<evidence type="ECO:0000256" key="4">
    <source>
        <dbReference type="ARBA" id="ARBA00022989"/>
    </source>
</evidence>
<dbReference type="SUPFAM" id="SSF101447">
    <property type="entry name" value="Formin homology 2 domain (FH2 domain)"/>
    <property type="match status" value="1"/>
</dbReference>